<keyword evidence="3 6" id="KW-0238">DNA-binding</keyword>
<evidence type="ECO:0000313" key="7">
    <source>
        <dbReference type="Proteomes" id="UP000199515"/>
    </source>
</evidence>
<feature type="domain" description="HTH lysR-type" evidence="5">
    <location>
        <begin position="1"/>
        <end position="58"/>
    </location>
</feature>
<evidence type="ECO:0000256" key="1">
    <source>
        <dbReference type="ARBA" id="ARBA00009437"/>
    </source>
</evidence>
<organism evidence="6 7">
    <name type="scientific">Amycolatopsis xylanica</name>
    <dbReference type="NCBI Taxonomy" id="589385"/>
    <lineage>
        <taxon>Bacteria</taxon>
        <taxon>Bacillati</taxon>
        <taxon>Actinomycetota</taxon>
        <taxon>Actinomycetes</taxon>
        <taxon>Pseudonocardiales</taxon>
        <taxon>Pseudonocardiaceae</taxon>
        <taxon>Amycolatopsis</taxon>
    </lineage>
</organism>
<dbReference type="PANTHER" id="PTHR30126">
    <property type="entry name" value="HTH-TYPE TRANSCRIPTIONAL REGULATOR"/>
    <property type="match status" value="1"/>
</dbReference>
<dbReference type="Pfam" id="PF00126">
    <property type="entry name" value="HTH_1"/>
    <property type="match status" value="1"/>
</dbReference>
<protein>
    <submittedName>
        <fullName evidence="6">DNA-binding transcriptional regulator, LysR family</fullName>
    </submittedName>
</protein>
<keyword evidence="2" id="KW-0805">Transcription regulation</keyword>
<dbReference type="Gene3D" id="1.10.10.10">
    <property type="entry name" value="Winged helix-like DNA-binding domain superfamily/Winged helix DNA-binding domain"/>
    <property type="match status" value="1"/>
</dbReference>
<dbReference type="InterPro" id="IPR036390">
    <property type="entry name" value="WH_DNA-bd_sf"/>
</dbReference>
<evidence type="ECO:0000256" key="2">
    <source>
        <dbReference type="ARBA" id="ARBA00023015"/>
    </source>
</evidence>
<dbReference type="InterPro" id="IPR000847">
    <property type="entry name" value="LysR_HTH_N"/>
</dbReference>
<dbReference type="Proteomes" id="UP000199515">
    <property type="component" value="Unassembled WGS sequence"/>
</dbReference>
<dbReference type="STRING" id="589385.SAMN05421504_11620"/>
<evidence type="ECO:0000256" key="4">
    <source>
        <dbReference type="ARBA" id="ARBA00023163"/>
    </source>
</evidence>
<name>A0A1H3SX86_9PSEU</name>
<dbReference type="EMBL" id="FNON01000016">
    <property type="protein sequence ID" value="SDZ42307.1"/>
    <property type="molecule type" value="Genomic_DNA"/>
</dbReference>
<dbReference type="SUPFAM" id="SSF46785">
    <property type="entry name" value="Winged helix' DNA-binding domain"/>
    <property type="match status" value="1"/>
</dbReference>
<dbReference type="AlphaFoldDB" id="A0A1H3SX86"/>
<evidence type="ECO:0000259" key="5">
    <source>
        <dbReference type="PROSITE" id="PS50931"/>
    </source>
</evidence>
<dbReference type="Gene3D" id="3.40.190.10">
    <property type="entry name" value="Periplasmic binding protein-like II"/>
    <property type="match status" value="2"/>
</dbReference>
<keyword evidence="4" id="KW-0804">Transcription</keyword>
<dbReference type="GO" id="GO:0000976">
    <property type="term" value="F:transcription cis-regulatory region binding"/>
    <property type="evidence" value="ECO:0007669"/>
    <property type="project" value="TreeGrafter"/>
</dbReference>
<dbReference type="PANTHER" id="PTHR30126:SF39">
    <property type="entry name" value="HTH-TYPE TRANSCRIPTIONAL REGULATOR CYSL"/>
    <property type="match status" value="1"/>
</dbReference>
<dbReference type="Pfam" id="PF03466">
    <property type="entry name" value="LysR_substrate"/>
    <property type="match status" value="1"/>
</dbReference>
<proteinExistence type="inferred from homology"/>
<dbReference type="GO" id="GO:0003700">
    <property type="term" value="F:DNA-binding transcription factor activity"/>
    <property type="evidence" value="ECO:0007669"/>
    <property type="project" value="InterPro"/>
</dbReference>
<evidence type="ECO:0000256" key="3">
    <source>
        <dbReference type="ARBA" id="ARBA00023125"/>
    </source>
</evidence>
<evidence type="ECO:0000313" key="6">
    <source>
        <dbReference type="EMBL" id="SDZ42307.1"/>
    </source>
</evidence>
<dbReference type="PRINTS" id="PR00039">
    <property type="entry name" value="HTHLYSR"/>
</dbReference>
<accession>A0A1H3SX86</accession>
<dbReference type="RefSeq" id="WP_091299876.1">
    <property type="nucleotide sequence ID" value="NZ_FNON01000016.1"/>
</dbReference>
<dbReference type="InterPro" id="IPR005119">
    <property type="entry name" value="LysR_subst-bd"/>
</dbReference>
<reference evidence="6 7" key="1">
    <citation type="submission" date="2016-10" db="EMBL/GenBank/DDBJ databases">
        <authorList>
            <person name="de Groot N.N."/>
        </authorList>
    </citation>
    <scope>NUCLEOTIDE SEQUENCE [LARGE SCALE GENOMIC DNA]</scope>
    <source>
        <strain evidence="6 7">CPCC 202699</strain>
    </source>
</reference>
<dbReference type="OrthoDB" id="8479357at2"/>
<dbReference type="CDD" id="cd05466">
    <property type="entry name" value="PBP2_LTTR_substrate"/>
    <property type="match status" value="1"/>
</dbReference>
<dbReference type="PROSITE" id="PS50931">
    <property type="entry name" value="HTH_LYSR"/>
    <property type="match status" value="1"/>
</dbReference>
<dbReference type="SUPFAM" id="SSF53850">
    <property type="entry name" value="Periplasmic binding protein-like II"/>
    <property type="match status" value="1"/>
</dbReference>
<keyword evidence="7" id="KW-1185">Reference proteome</keyword>
<sequence>MDTRLISTFTTLARTGGFTAAAAELHLAQSTVTAHIQALERDLRVRLVDRLPSGAVLTEAGRRVLERAQQLLDAEAALRAEARSGGPIEGEVTVGATESLCAYLLPGAIAALHASHPAVDVRLTPSGTAGTVERLRDGRISAGLILEPALRAADLVIEKAGTLDLGFACAPDHDLAGRKAGWAELAGHRWFLLEEGCTYSDDVARELAAGEHPHITRLGSVEAVRACVAAGLGLTLLPTFALADRGLGSFQAPRIRQNSILLARHARRSPSRAQQAVLDELAKAAALLS</sequence>
<gene>
    <name evidence="6" type="ORF">SAMN05421504_11620</name>
</gene>
<comment type="similarity">
    <text evidence="1">Belongs to the LysR transcriptional regulatory family.</text>
</comment>
<dbReference type="InterPro" id="IPR036388">
    <property type="entry name" value="WH-like_DNA-bd_sf"/>
</dbReference>